<dbReference type="InterPro" id="IPR017871">
    <property type="entry name" value="ABC_transporter-like_CS"/>
</dbReference>
<dbReference type="InterPro" id="IPR003439">
    <property type="entry name" value="ABC_transporter-like_ATP-bd"/>
</dbReference>
<organism evidence="5 6">
    <name type="scientific">Alkalihalobacterium chitinilyticum</name>
    <dbReference type="NCBI Taxonomy" id="2980103"/>
    <lineage>
        <taxon>Bacteria</taxon>
        <taxon>Bacillati</taxon>
        <taxon>Bacillota</taxon>
        <taxon>Bacilli</taxon>
        <taxon>Bacillales</taxon>
        <taxon>Bacillaceae</taxon>
        <taxon>Alkalihalobacterium</taxon>
    </lineage>
</organism>
<evidence type="ECO:0000313" key="6">
    <source>
        <dbReference type="Proteomes" id="UP001148125"/>
    </source>
</evidence>
<comment type="caution">
    <text evidence="5">The sequence shown here is derived from an EMBL/GenBank/DDBJ whole genome shotgun (WGS) entry which is preliminary data.</text>
</comment>
<protein>
    <submittedName>
        <fullName evidence="5">ABC transporter ATP-binding protein</fullName>
    </submittedName>
</protein>
<evidence type="ECO:0000256" key="2">
    <source>
        <dbReference type="ARBA" id="ARBA00022741"/>
    </source>
</evidence>
<dbReference type="InterPro" id="IPR027417">
    <property type="entry name" value="P-loop_NTPase"/>
</dbReference>
<feature type="domain" description="ABC transporter" evidence="4">
    <location>
        <begin position="6"/>
        <end position="239"/>
    </location>
</feature>
<dbReference type="PROSITE" id="PS50893">
    <property type="entry name" value="ABC_TRANSPORTER_2"/>
    <property type="match status" value="1"/>
</dbReference>
<dbReference type="SUPFAM" id="SSF52540">
    <property type="entry name" value="P-loop containing nucleoside triphosphate hydrolases"/>
    <property type="match status" value="1"/>
</dbReference>
<reference evidence="5" key="1">
    <citation type="submission" date="2024-05" db="EMBL/GenBank/DDBJ databases">
        <title>Alkalihalobacillus sp. strain MEB203 novel alkaliphilic bacterium from Lonar Lake, India.</title>
        <authorList>
            <person name="Joshi A."/>
            <person name="Thite S."/>
            <person name="Mengade P."/>
        </authorList>
    </citation>
    <scope>NUCLEOTIDE SEQUENCE</scope>
    <source>
        <strain evidence="5">MEB 203</strain>
    </source>
</reference>
<keyword evidence="1" id="KW-0813">Transport</keyword>
<keyword evidence="3 5" id="KW-0067">ATP-binding</keyword>
<evidence type="ECO:0000313" key="5">
    <source>
        <dbReference type="EMBL" id="MDE5413167.1"/>
    </source>
</evidence>
<evidence type="ECO:0000256" key="3">
    <source>
        <dbReference type="ARBA" id="ARBA00022840"/>
    </source>
</evidence>
<dbReference type="EMBL" id="JAOTPO010000003">
    <property type="protein sequence ID" value="MDE5413167.1"/>
    <property type="molecule type" value="Genomic_DNA"/>
</dbReference>
<dbReference type="RefSeq" id="WP_275117809.1">
    <property type="nucleotide sequence ID" value="NZ_JAOTPO010000003.1"/>
</dbReference>
<keyword evidence="2" id="KW-0547">Nucleotide-binding</keyword>
<dbReference type="PANTHER" id="PTHR42788">
    <property type="entry name" value="TAURINE IMPORT ATP-BINDING PROTEIN-RELATED"/>
    <property type="match status" value="1"/>
</dbReference>
<dbReference type="InterPro" id="IPR003593">
    <property type="entry name" value="AAA+_ATPase"/>
</dbReference>
<dbReference type="PROSITE" id="PS00211">
    <property type="entry name" value="ABC_TRANSPORTER_1"/>
    <property type="match status" value="1"/>
</dbReference>
<accession>A0ABT5VCI6</accession>
<evidence type="ECO:0000259" key="4">
    <source>
        <dbReference type="PROSITE" id="PS50893"/>
    </source>
</evidence>
<sequence length="258" mass="29464">MSNNVLTFDEVSFSYKGKKKEKVTPILDQLSLSVQSGEFVSLLGPSGSGKSTIFRLITGLEQPTKGLISLYGEEEMKRLGKVGYMPQQDMLLDWRNILDNAFLPLEINGFTKKDRKEQVLQLLEEFGLKGHEYDYPHQLSGGMRQRVSFLRAMLGGGNLLLLDEPFSALDAVTRLSMQEWLLDQWEKLEKTVVFITHDVDEALFLSDRVFLFSQSPLSTFKEIQVPLPRPRKLEDLLSPELATIKSELLRELRQQVKL</sequence>
<gene>
    <name evidence="5" type="ORF">N7Z68_07190</name>
</gene>
<dbReference type="GO" id="GO:0005524">
    <property type="term" value="F:ATP binding"/>
    <property type="evidence" value="ECO:0007669"/>
    <property type="project" value="UniProtKB-KW"/>
</dbReference>
<dbReference type="SMART" id="SM00382">
    <property type="entry name" value="AAA"/>
    <property type="match status" value="1"/>
</dbReference>
<evidence type="ECO:0000256" key="1">
    <source>
        <dbReference type="ARBA" id="ARBA00022448"/>
    </source>
</evidence>
<dbReference type="Proteomes" id="UP001148125">
    <property type="component" value="Unassembled WGS sequence"/>
</dbReference>
<proteinExistence type="predicted"/>
<dbReference type="CDD" id="cd03293">
    <property type="entry name" value="ABC_NrtD_SsuB_transporters"/>
    <property type="match status" value="1"/>
</dbReference>
<dbReference type="InterPro" id="IPR050166">
    <property type="entry name" value="ABC_transporter_ATP-bind"/>
</dbReference>
<dbReference type="PANTHER" id="PTHR42788:SF2">
    <property type="entry name" value="ABC TRANSPORTER ATP-BINDING PROTEIN"/>
    <property type="match status" value="1"/>
</dbReference>
<dbReference type="Pfam" id="PF00005">
    <property type="entry name" value="ABC_tran"/>
    <property type="match status" value="1"/>
</dbReference>
<name>A0ABT5VCI6_9BACI</name>
<dbReference type="Gene3D" id="3.40.50.300">
    <property type="entry name" value="P-loop containing nucleotide triphosphate hydrolases"/>
    <property type="match status" value="1"/>
</dbReference>
<keyword evidence="6" id="KW-1185">Reference proteome</keyword>